<dbReference type="GO" id="GO:0007218">
    <property type="term" value="P:neuropeptide signaling pathway"/>
    <property type="evidence" value="ECO:0007669"/>
    <property type="project" value="UniProtKB-KW"/>
</dbReference>
<name>A0A6P4ID22_DROKI</name>
<dbReference type="OrthoDB" id="8181631at2759"/>
<accession>A0A6P4ID22</accession>
<dbReference type="AlphaFoldDB" id="A0A6P4ID22"/>
<evidence type="ECO:0000313" key="2">
    <source>
        <dbReference type="Proteomes" id="UP001652661"/>
    </source>
</evidence>
<feature type="signal peptide" evidence="1">
    <location>
        <begin position="1"/>
        <end position="26"/>
    </location>
</feature>
<reference evidence="3" key="1">
    <citation type="submission" date="2025-08" db="UniProtKB">
        <authorList>
            <consortium name="RefSeq"/>
        </authorList>
    </citation>
    <scope>IDENTIFICATION</scope>
    <source>
        <strain evidence="3">14028-0561.14</strain>
        <tissue evidence="3">Whole fly</tissue>
    </source>
</reference>
<proteinExistence type="predicted"/>
<sequence length="103" mass="11607">MCHTMRCILIVCVALSLLCAGCSVEASNSRPPRKNDVNTMADAYKFLQDLDTYYGDRARVRFGKRGGLMEILRNRELENNFNLGKSINSGGELVRALDEEEVY</sequence>
<organism evidence="2 3">
    <name type="scientific">Drosophila kikkawai</name>
    <name type="common">Fruit fly</name>
    <dbReference type="NCBI Taxonomy" id="30033"/>
    <lineage>
        <taxon>Eukaryota</taxon>
        <taxon>Metazoa</taxon>
        <taxon>Ecdysozoa</taxon>
        <taxon>Arthropoda</taxon>
        <taxon>Hexapoda</taxon>
        <taxon>Insecta</taxon>
        <taxon>Pterygota</taxon>
        <taxon>Neoptera</taxon>
        <taxon>Endopterygota</taxon>
        <taxon>Diptera</taxon>
        <taxon>Brachycera</taxon>
        <taxon>Muscomorpha</taxon>
        <taxon>Ephydroidea</taxon>
        <taxon>Drosophilidae</taxon>
        <taxon>Drosophila</taxon>
        <taxon>Sophophora</taxon>
    </lineage>
</organism>
<evidence type="ECO:0000313" key="3">
    <source>
        <dbReference type="RefSeq" id="XP_017026807.1"/>
    </source>
</evidence>
<feature type="chain" id="PRO_5027609905" evidence="1">
    <location>
        <begin position="27"/>
        <end position="103"/>
    </location>
</feature>
<keyword evidence="3" id="KW-0527">Neuropeptide</keyword>
<protein>
    <submittedName>
        <fullName evidence="3">Neuropeptide F</fullName>
    </submittedName>
</protein>
<keyword evidence="1" id="KW-0732">Signal</keyword>
<dbReference type="RefSeq" id="XP_017026807.1">
    <property type="nucleotide sequence ID" value="XM_017171318.3"/>
</dbReference>
<gene>
    <name evidence="3" type="primary">NPF</name>
</gene>
<evidence type="ECO:0000256" key="1">
    <source>
        <dbReference type="SAM" id="SignalP"/>
    </source>
</evidence>
<dbReference type="Proteomes" id="UP001652661">
    <property type="component" value="Chromosome 3R"/>
</dbReference>
<keyword evidence="2" id="KW-1185">Reference proteome</keyword>